<proteinExistence type="predicted"/>
<evidence type="ECO:0000313" key="1">
    <source>
        <dbReference type="EMBL" id="OHA13980.1"/>
    </source>
</evidence>
<protein>
    <submittedName>
        <fullName evidence="1">Uncharacterized protein</fullName>
    </submittedName>
</protein>
<dbReference type="Proteomes" id="UP000178302">
    <property type="component" value="Unassembled WGS sequence"/>
</dbReference>
<comment type="caution">
    <text evidence="1">The sequence shown here is derived from an EMBL/GenBank/DDBJ whole genome shotgun (WGS) entry which is preliminary data.</text>
</comment>
<dbReference type="EMBL" id="MHQZ01000020">
    <property type="protein sequence ID" value="OHA13980.1"/>
    <property type="molecule type" value="Genomic_DNA"/>
</dbReference>
<gene>
    <name evidence="1" type="ORF">A2909_01695</name>
</gene>
<evidence type="ECO:0000313" key="2">
    <source>
        <dbReference type="Proteomes" id="UP000178302"/>
    </source>
</evidence>
<name>A0A1G2LQS2_9BACT</name>
<dbReference type="AlphaFoldDB" id="A0A1G2LQS2"/>
<reference evidence="1 2" key="1">
    <citation type="journal article" date="2016" name="Nat. Commun.">
        <title>Thousands of microbial genomes shed light on interconnected biogeochemical processes in an aquifer system.</title>
        <authorList>
            <person name="Anantharaman K."/>
            <person name="Brown C.T."/>
            <person name="Hug L.A."/>
            <person name="Sharon I."/>
            <person name="Castelle C.J."/>
            <person name="Probst A.J."/>
            <person name="Thomas B.C."/>
            <person name="Singh A."/>
            <person name="Wilkins M.J."/>
            <person name="Karaoz U."/>
            <person name="Brodie E.L."/>
            <person name="Williams K.H."/>
            <person name="Hubbard S.S."/>
            <person name="Banfield J.F."/>
        </authorList>
    </citation>
    <scope>NUCLEOTIDE SEQUENCE [LARGE SCALE GENOMIC DNA]</scope>
</reference>
<organism evidence="1 2">
    <name type="scientific">Candidatus Tagabacteria bacterium RIFCSPLOWO2_01_FULL_39_11</name>
    <dbReference type="NCBI Taxonomy" id="1802295"/>
    <lineage>
        <taxon>Bacteria</taxon>
        <taxon>Candidatus Tagaibacteriota</taxon>
    </lineage>
</organism>
<accession>A0A1G2LQS2</accession>
<sequence length="90" mass="10561">MGLFSYNKPKITEKEFKKTNSIFNIKGFTMKERDKVKQIFRGDMDEKGVQKGVDKDELAKGIDWMRKNPKSHEISGKKIDIIEEKLKKQL</sequence>